<evidence type="ECO:0000256" key="1">
    <source>
        <dbReference type="SAM" id="MobiDB-lite"/>
    </source>
</evidence>
<evidence type="ECO:0000313" key="2">
    <source>
        <dbReference type="EMBL" id="SVD78266.1"/>
    </source>
</evidence>
<reference evidence="2" key="1">
    <citation type="submission" date="2018-05" db="EMBL/GenBank/DDBJ databases">
        <authorList>
            <person name="Lanie J.A."/>
            <person name="Ng W.-L."/>
            <person name="Kazmierczak K.M."/>
            <person name="Andrzejewski T.M."/>
            <person name="Davidsen T.M."/>
            <person name="Wayne K.J."/>
            <person name="Tettelin H."/>
            <person name="Glass J.I."/>
            <person name="Rusch D."/>
            <person name="Podicherti R."/>
            <person name="Tsui H.-C.T."/>
            <person name="Winkler M.E."/>
        </authorList>
    </citation>
    <scope>NUCLEOTIDE SEQUENCE</scope>
</reference>
<sequence>MYRGKDSNLHAQSAPDPKSGVSPSVNLVMQVYM</sequence>
<organism evidence="2">
    <name type="scientific">marine metagenome</name>
    <dbReference type="NCBI Taxonomy" id="408172"/>
    <lineage>
        <taxon>unclassified sequences</taxon>
        <taxon>metagenomes</taxon>
        <taxon>ecological metagenomes</taxon>
    </lineage>
</organism>
<feature type="region of interest" description="Disordered" evidence="1">
    <location>
        <begin position="1"/>
        <end position="23"/>
    </location>
</feature>
<accession>A0A382Y4N6</accession>
<dbReference type="AlphaFoldDB" id="A0A382Y4N6"/>
<proteinExistence type="predicted"/>
<name>A0A382Y4N6_9ZZZZ</name>
<gene>
    <name evidence="2" type="ORF">METZ01_LOCUS431120</name>
</gene>
<protein>
    <submittedName>
        <fullName evidence="2">Uncharacterized protein</fullName>
    </submittedName>
</protein>
<dbReference type="EMBL" id="UINC01172936">
    <property type="protein sequence ID" value="SVD78266.1"/>
    <property type="molecule type" value="Genomic_DNA"/>
</dbReference>